<dbReference type="InterPro" id="IPR011664">
    <property type="entry name" value="Abi_system_AbiD/AbiF-like"/>
</dbReference>
<dbReference type="InterPro" id="IPR017034">
    <property type="entry name" value="Abi_system_AbiD/AbiF"/>
</dbReference>
<dbReference type="Proteomes" id="UP000255129">
    <property type="component" value="Unassembled WGS sequence"/>
</dbReference>
<evidence type="ECO:0000313" key="1">
    <source>
        <dbReference type="EMBL" id="SUC33976.1"/>
    </source>
</evidence>
<evidence type="ECO:0000313" key="2">
    <source>
        <dbReference type="Proteomes" id="UP000255129"/>
    </source>
</evidence>
<proteinExistence type="predicted"/>
<sequence length="323" mass="37658">MMIAAKPHKEYAEQLDLLLERGMQIADRDRAIKKLTQVGYYRLSGFWYTARIIVTGDDNLSRRTDQFLSGTTFESAYDLYLFDKKLRLLMLDALERIEIHIRSVIAHEIGRLDPLAYRKASFMNPRFTSEGNSKFEQWLAALNGKIKASRDECIHWHIAQRKEIPFWVAVETWDFGQMSKYYLMLKGNLQKKITRRFGINNTQLFANWLNGLNILRNRCAHHSRIWNRKYVPLMIPQIAYFDSLISTDHQKERIYGLVCVIWYLVRRIAPNSNWLRQVADLIDSKPNMPGCSFNHMGLPTKGFPREAFGADLGFITASNEDVA</sequence>
<name>A0A379FZ68_9GAMM</name>
<dbReference type="Pfam" id="PF07751">
    <property type="entry name" value="Abi_2"/>
    <property type="match status" value="1"/>
</dbReference>
<dbReference type="RefSeq" id="WP_342353242.1">
    <property type="nucleotide sequence ID" value="NZ_UGUA01000002.1"/>
</dbReference>
<organism evidence="1 2">
    <name type="scientific">Providencia rustigianii</name>
    <dbReference type="NCBI Taxonomy" id="158850"/>
    <lineage>
        <taxon>Bacteria</taxon>
        <taxon>Pseudomonadati</taxon>
        <taxon>Pseudomonadota</taxon>
        <taxon>Gammaproteobacteria</taxon>
        <taxon>Enterobacterales</taxon>
        <taxon>Morganellaceae</taxon>
        <taxon>Providencia</taxon>
    </lineage>
</organism>
<reference evidence="1 2" key="1">
    <citation type="submission" date="2018-06" db="EMBL/GenBank/DDBJ databases">
        <authorList>
            <consortium name="Pathogen Informatics"/>
            <person name="Doyle S."/>
        </authorList>
    </citation>
    <scope>NUCLEOTIDE SEQUENCE [LARGE SCALE GENOMIC DNA]</scope>
    <source>
        <strain evidence="1 2">NCTC12026</strain>
    </source>
</reference>
<protein>
    <submittedName>
        <fullName evidence="1">Abortive infection bacteriophage resistance protein</fullName>
    </submittedName>
</protein>
<accession>A0A379FZ68</accession>
<dbReference type="EMBL" id="UGUA01000002">
    <property type="protein sequence ID" value="SUC33976.1"/>
    <property type="molecule type" value="Genomic_DNA"/>
</dbReference>
<dbReference type="PIRSF" id="PIRSF034934">
    <property type="entry name" value="AbiF_AbiD"/>
    <property type="match status" value="1"/>
</dbReference>
<gene>
    <name evidence="1" type="ORF">NCTC12026_00305</name>
</gene>
<dbReference type="AlphaFoldDB" id="A0A379FZ68"/>